<keyword evidence="10" id="KW-1185">Reference proteome</keyword>
<feature type="signal peptide" evidence="8">
    <location>
        <begin position="1"/>
        <end position="22"/>
    </location>
</feature>
<dbReference type="GO" id="GO:0009279">
    <property type="term" value="C:cell outer membrane"/>
    <property type="evidence" value="ECO:0007669"/>
    <property type="project" value="UniProtKB-SubCell"/>
</dbReference>
<sequence>MKNTSFKIAAAAAAVASLFASAANAGGFQLTEQSALGLGRAYAGAGVDGSDVSGVYYNPASMTLTPGTAAQLGFVGVGLNLDYAGNDGTTENGRKAPELVPHAYISHQVNDTTWVGFSFTVPFGMSTEYDRNWAHKDHGTDAEIMVFDFNPSVAWKVTDKVRLGAGVSFQYVDASLGMGGTAPTGTGTTNVHGQLEATSTAWGWNAGILFMPVENVRLGLSYRSQIQHKAEGDLTIDGLAPLSADLGNGHVAQVPLNLFNGTYDSGAVVSAPAWAMMSAAWDVNSWLSLYATFRWTDWSSFESLKVDTSALEGAIQHGISQLPDEAKPGVGAVVGQMVEGMSYIRNNWRDTYLYAVGGDVRVNSFWTLRGGIAYETSPIQERETRTAIIPDADRWWFAVGSTFNWTKDFQTDVAFAHLHGVHERSLYSKENGQELGKFRKLDAFLLGVQAQYRF</sequence>
<dbReference type="PANTHER" id="PTHR35093:SF3">
    <property type="entry name" value="LONG-CHAIN FATTY ACID TRANSPORT PROTEIN"/>
    <property type="match status" value="1"/>
</dbReference>
<keyword evidence="7" id="KW-0998">Cell outer membrane</keyword>
<dbReference type="AlphaFoldDB" id="A0A2Z6I8M8"/>
<evidence type="ECO:0000256" key="1">
    <source>
        <dbReference type="ARBA" id="ARBA00004571"/>
    </source>
</evidence>
<keyword evidence="4" id="KW-0812">Transmembrane</keyword>
<feature type="chain" id="PRO_5016280798" evidence="8">
    <location>
        <begin position="23"/>
        <end position="454"/>
    </location>
</feature>
<evidence type="ECO:0000256" key="6">
    <source>
        <dbReference type="ARBA" id="ARBA00023136"/>
    </source>
</evidence>
<dbReference type="PANTHER" id="PTHR35093">
    <property type="entry name" value="OUTER MEMBRANE PROTEIN NMB0088-RELATED"/>
    <property type="match status" value="1"/>
</dbReference>
<name>A0A2Z6I8M8_9BURK</name>
<reference evidence="9 10" key="1">
    <citation type="journal article" date="2018" name="Int. J. Syst. Evol. Microbiol.">
        <title>Mesosutterella multiformis gen. nov., sp. nov., a member of the family Sutterellaceae and Sutterella megalosphaeroides sp. nov., isolated from human faeces.</title>
        <authorList>
            <person name="Sakamoto M."/>
            <person name="Ikeyama N."/>
            <person name="Kunihiro T."/>
            <person name="Iino T."/>
            <person name="Yuki M."/>
            <person name="Ohkuma M."/>
        </authorList>
    </citation>
    <scope>NUCLEOTIDE SEQUENCE [LARGE SCALE GENOMIC DNA]</scope>
    <source>
        <strain evidence="9 10">6FBBBH3</strain>
    </source>
</reference>
<organism evidence="9 10">
    <name type="scientific">Sutterella megalosphaeroides</name>
    <dbReference type="NCBI Taxonomy" id="2494234"/>
    <lineage>
        <taxon>Bacteria</taxon>
        <taxon>Pseudomonadati</taxon>
        <taxon>Pseudomonadota</taxon>
        <taxon>Betaproteobacteria</taxon>
        <taxon>Burkholderiales</taxon>
        <taxon>Sutterellaceae</taxon>
        <taxon>Sutterella</taxon>
    </lineage>
</organism>
<evidence type="ECO:0000256" key="3">
    <source>
        <dbReference type="ARBA" id="ARBA00022452"/>
    </source>
</evidence>
<dbReference type="InterPro" id="IPR005017">
    <property type="entry name" value="OMPP1/FadL/TodX"/>
</dbReference>
<evidence type="ECO:0000313" key="9">
    <source>
        <dbReference type="EMBL" id="BBF22815.1"/>
    </source>
</evidence>
<dbReference type="EMBL" id="AP018786">
    <property type="protein sequence ID" value="BBF22815.1"/>
    <property type="molecule type" value="Genomic_DNA"/>
</dbReference>
<protein>
    <submittedName>
        <fullName evidence="9">Aromatic hydrocarbon degradation protein</fullName>
    </submittedName>
</protein>
<dbReference type="Pfam" id="PF03349">
    <property type="entry name" value="Toluene_X"/>
    <property type="match status" value="1"/>
</dbReference>
<gene>
    <name evidence="9" type="ORF">SUTMEG_07060</name>
</gene>
<dbReference type="KEGG" id="sutt:SUTMEG_07060"/>
<dbReference type="GO" id="GO:0015483">
    <property type="term" value="F:long-chain fatty acid transporting porin activity"/>
    <property type="evidence" value="ECO:0007669"/>
    <property type="project" value="TreeGrafter"/>
</dbReference>
<evidence type="ECO:0000256" key="5">
    <source>
        <dbReference type="ARBA" id="ARBA00022729"/>
    </source>
</evidence>
<dbReference type="RefSeq" id="WP_120176488.1">
    <property type="nucleotide sequence ID" value="NZ_AP018786.1"/>
</dbReference>
<evidence type="ECO:0000256" key="7">
    <source>
        <dbReference type="ARBA" id="ARBA00023237"/>
    </source>
</evidence>
<evidence type="ECO:0000313" key="10">
    <source>
        <dbReference type="Proteomes" id="UP000271003"/>
    </source>
</evidence>
<keyword evidence="5 8" id="KW-0732">Signal</keyword>
<dbReference type="SUPFAM" id="SSF56935">
    <property type="entry name" value="Porins"/>
    <property type="match status" value="1"/>
</dbReference>
<evidence type="ECO:0000256" key="8">
    <source>
        <dbReference type="SAM" id="SignalP"/>
    </source>
</evidence>
<comment type="similarity">
    <text evidence="2">Belongs to the OmpP1/FadL family.</text>
</comment>
<comment type="subcellular location">
    <subcellularLocation>
        <location evidence="1">Cell outer membrane</location>
        <topology evidence="1">Multi-pass membrane protein</topology>
    </subcellularLocation>
</comment>
<dbReference type="OrthoDB" id="19849at2"/>
<evidence type="ECO:0000256" key="2">
    <source>
        <dbReference type="ARBA" id="ARBA00008163"/>
    </source>
</evidence>
<keyword evidence="3" id="KW-1134">Transmembrane beta strand</keyword>
<accession>A0A2Z6I8M8</accession>
<dbReference type="Gene3D" id="2.40.160.60">
    <property type="entry name" value="Outer membrane protein transport protein (OMPP1/FadL/TodX)"/>
    <property type="match status" value="1"/>
</dbReference>
<proteinExistence type="inferred from homology"/>
<evidence type="ECO:0000256" key="4">
    <source>
        <dbReference type="ARBA" id="ARBA00022692"/>
    </source>
</evidence>
<dbReference type="Proteomes" id="UP000271003">
    <property type="component" value="Chromosome"/>
</dbReference>
<keyword evidence="6" id="KW-0472">Membrane</keyword>